<reference evidence="1" key="1">
    <citation type="submission" date="2022-07" db="EMBL/GenBank/DDBJ databases">
        <title>Phylogenomic reconstructions and comparative analyses of Kickxellomycotina fungi.</title>
        <authorList>
            <person name="Reynolds N.K."/>
            <person name="Stajich J.E."/>
            <person name="Barry K."/>
            <person name="Grigoriev I.V."/>
            <person name="Crous P."/>
            <person name="Smith M.E."/>
        </authorList>
    </citation>
    <scope>NUCLEOTIDE SEQUENCE</scope>
    <source>
        <strain evidence="1">CBS 190363</strain>
    </source>
</reference>
<protein>
    <submittedName>
        <fullName evidence="1">Uncharacterized protein</fullName>
    </submittedName>
</protein>
<keyword evidence="2" id="KW-1185">Reference proteome</keyword>
<evidence type="ECO:0000313" key="1">
    <source>
        <dbReference type="EMBL" id="KAJ2885243.1"/>
    </source>
</evidence>
<accession>A0ACC1LWW0</accession>
<dbReference type="Proteomes" id="UP001139981">
    <property type="component" value="Unassembled WGS sequence"/>
</dbReference>
<proteinExistence type="predicted"/>
<sequence>MLDRSRPRTLNEIGAAAFGTPGRLVIYLLYFVNVAGIVGDYIILAGQSFHQMAKDDGHTALGENGWKLICAMFMWLGCISLKEMSEAALLSLIGFVTSMAAILIGIAQAFTHPYRNAQHEPARGEGVALAFATISFAFCAVSVMPSIESSMRRPAQWNAVLGLSMSIVGATYILVASVGYWAFGNQTLAPFLDNLPKNRATRAAKILISLHVIFASPVMATSFALEIETALGVTRERLGWAREFAIRLVLRTLFFAVMTGVALGIPFFGDVMALVGAFSMSLLLCVVPAVCYVRLRGWRNIGWLVLLVCALVVCLGVYICVMGSKGAIEDLRKDIALRGT</sequence>
<comment type="caution">
    <text evidence="1">The sequence shown here is derived from an EMBL/GenBank/DDBJ whole genome shotgun (WGS) entry which is preliminary data.</text>
</comment>
<organism evidence="1 2">
    <name type="scientific">Coemansia aciculifera</name>
    <dbReference type="NCBI Taxonomy" id="417176"/>
    <lineage>
        <taxon>Eukaryota</taxon>
        <taxon>Fungi</taxon>
        <taxon>Fungi incertae sedis</taxon>
        <taxon>Zoopagomycota</taxon>
        <taxon>Kickxellomycotina</taxon>
        <taxon>Kickxellomycetes</taxon>
        <taxon>Kickxellales</taxon>
        <taxon>Kickxellaceae</taxon>
        <taxon>Coemansia</taxon>
    </lineage>
</organism>
<gene>
    <name evidence="1" type="ORF">IWW38_005342</name>
</gene>
<name>A0ACC1LWW0_9FUNG</name>
<evidence type="ECO:0000313" key="2">
    <source>
        <dbReference type="Proteomes" id="UP001139981"/>
    </source>
</evidence>
<dbReference type="EMBL" id="JANBVB010002439">
    <property type="protein sequence ID" value="KAJ2885243.1"/>
    <property type="molecule type" value="Genomic_DNA"/>
</dbReference>